<accession>A0A9W9FZS4</accession>
<sequence>MVKFNILFALALATGALAATTNTDCQNSFDKCRSTGDPNEAQCASEHASCCATAFNDCRSTGDPNEAECAAQNAACKGQK</sequence>
<reference evidence="2" key="1">
    <citation type="submission" date="2022-11" db="EMBL/GenBank/DDBJ databases">
        <authorList>
            <person name="Petersen C."/>
        </authorList>
    </citation>
    <scope>NUCLEOTIDE SEQUENCE</scope>
    <source>
        <strain evidence="2">IBT 30069</strain>
    </source>
</reference>
<dbReference type="Proteomes" id="UP001149165">
    <property type="component" value="Unassembled WGS sequence"/>
</dbReference>
<evidence type="ECO:0000256" key="1">
    <source>
        <dbReference type="SAM" id="SignalP"/>
    </source>
</evidence>
<keyword evidence="3" id="KW-1185">Reference proteome</keyword>
<dbReference type="OrthoDB" id="3836772at2759"/>
<dbReference type="AlphaFoldDB" id="A0A9W9FZS4"/>
<proteinExistence type="predicted"/>
<reference evidence="2" key="2">
    <citation type="journal article" date="2023" name="IMA Fungus">
        <title>Comparative genomic study of the Penicillium genus elucidates a diverse pangenome and 15 lateral gene transfer events.</title>
        <authorList>
            <person name="Petersen C."/>
            <person name="Sorensen T."/>
            <person name="Nielsen M.R."/>
            <person name="Sondergaard T.E."/>
            <person name="Sorensen J.L."/>
            <person name="Fitzpatrick D.A."/>
            <person name="Frisvad J.C."/>
            <person name="Nielsen K.L."/>
        </authorList>
    </citation>
    <scope>NUCLEOTIDE SEQUENCE</scope>
    <source>
        <strain evidence="2">IBT 30069</strain>
    </source>
</reference>
<dbReference type="EMBL" id="JAPQKH010000003">
    <property type="protein sequence ID" value="KAJ5109481.1"/>
    <property type="molecule type" value="Genomic_DNA"/>
</dbReference>
<evidence type="ECO:0000313" key="2">
    <source>
        <dbReference type="EMBL" id="KAJ5109481.1"/>
    </source>
</evidence>
<organism evidence="2 3">
    <name type="scientific">Penicillium angulare</name>
    <dbReference type="NCBI Taxonomy" id="116970"/>
    <lineage>
        <taxon>Eukaryota</taxon>
        <taxon>Fungi</taxon>
        <taxon>Dikarya</taxon>
        <taxon>Ascomycota</taxon>
        <taxon>Pezizomycotina</taxon>
        <taxon>Eurotiomycetes</taxon>
        <taxon>Eurotiomycetidae</taxon>
        <taxon>Eurotiales</taxon>
        <taxon>Aspergillaceae</taxon>
        <taxon>Penicillium</taxon>
    </lineage>
</organism>
<gene>
    <name evidence="2" type="ORF">N7456_006156</name>
</gene>
<keyword evidence="1" id="KW-0732">Signal</keyword>
<comment type="caution">
    <text evidence="2">The sequence shown here is derived from an EMBL/GenBank/DDBJ whole genome shotgun (WGS) entry which is preliminary data.</text>
</comment>
<feature type="signal peptide" evidence="1">
    <location>
        <begin position="1"/>
        <end position="18"/>
    </location>
</feature>
<name>A0A9W9FZS4_9EURO</name>
<protein>
    <submittedName>
        <fullName evidence="2">Uncharacterized protein</fullName>
    </submittedName>
</protein>
<feature type="chain" id="PRO_5040881116" evidence="1">
    <location>
        <begin position="19"/>
        <end position="80"/>
    </location>
</feature>
<evidence type="ECO:0000313" key="3">
    <source>
        <dbReference type="Proteomes" id="UP001149165"/>
    </source>
</evidence>